<evidence type="ECO:0000313" key="1">
    <source>
        <dbReference type="EMBL" id="AVK98665.1"/>
    </source>
</evidence>
<dbReference type="RefSeq" id="WP_024360918.1">
    <property type="nucleotide sequence ID" value="NZ_CP019980.1"/>
</dbReference>
<name>A0A2S0K5L3_LYSSH</name>
<dbReference type="AlphaFoldDB" id="A0A2S0K5L3"/>
<protein>
    <submittedName>
        <fullName evidence="1">Uncharacterized protein</fullName>
    </submittedName>
</protein>
<gene>
    <name evidence="1" type="ORF">LS41612_21240</name>
</gene>
<accession>A0A2S0K5L3</accession>
<dbReference type="Proteomes" id="UP000238825">
    <property type="component" value="Chromosome"/>
</dbReference>
<sequence length="87" mass="9856">MMKLQPADEMKKVAGSNFSKLKANALESDEFKKLIKGIETQAEKGLCEYTYYHNTDKQIVSIFQSVLLENGYKASRHLSGLGLTIKW</sequence>
<organism evidence="1 2">
    <name type="scientific">Lysinibacillus sphaericus</name>
    <name type="common">Bacillus sphaericus</name>
    <dbReference type="NCBI Taxonomy" id="1421"/>
    <lineage>
        <taxon>Bacteria</taxon>
        <taxon>Bacillati</taxon>
        <taxon>Bacillota</taxon>
        <taxon>Bacilli</taxon>
        <taxon>Bacillales</taxon>
        <taxon>Bacillaceae</taxon>
        <taxon>Lysinibacillus</taxon>
    </lineage>
</organism>
<reference evidence="1 2" key="1">
    <citation type="submission" date="2017-03" db="EMBL/GenBank/DDBJ databases">
        <title>The whole genome sequencing and assembly of Lysinibacillus sphaericus DSM 28T strain.</title>
        <authorList>
            <person name="Lee Y.-J."/>
            <person name="Yi H."/>
            <person name="Bahn Y.-S."/>
            <person name="Kim J.F."/>
            <person name="Lee D.-W."/>
        </authorList>
    </citation>
    <scope>NUCLEOTIDE SEQUENCE [LARGE SCALE GENOMIC DNA]</scope>
    <source>
        <strain evidence="1 2">DSM 28</strain>
    </source>
</reference>
<evidence type="ECO:0000313" key="2">
    <source>
        <dbReference type="Proteomes" id="UP000238825"/>
    </source>
</evidence>
<dbReference type="GeneID" id="48278736"/>
<dbReference type="EMBL" id="CP019980">
    <property type="protein sequence ID" value="AVK98665.1"/>
    <property type="molecule type" value="Genomic_DNA"/>
</dbReference>
<proteinExistence type="predicted"/>